<evidence type="ECO:0000313" key="1">
    <source>
        <dbReference type="EMBL" id="KAG6737759.1"/>
    </source>
</evidence>
<comment type="caution">
    <text evidence="1">The sequence shown here is derived from an EMBL/GenBank/DDBJ whole genome shotgun (WGS) entry which is preliminary data.</text>
</comment>
<dbReference type="Proteomes" id="UP000886885">
    <property type="component" value="Chromosome 19D"/>
</dbReference>
<dbReference type="AlphaFoldDB" id="A0A8X7XTE3"/>
<dbReference type="EMBL" id="JAAWWB010000038">
    <property type="protein sequence ID" value="KAG6737759.1"/>
    <property type="molecule type" value="Genomic_DNA"/>
</dbReference>
<reference evidence="1" key="1">
    <citation type="journal article" date="2020" name="bioRxiv">
        <title>Hybrid origin of Populus tomentosa Carr. identified through genome sequencing and phylogenomic analysis.</title>
        <authorList>
            <person name="An X."/>
            <person name="Gao K."/>
            <person name="Chen Z."/>
            <person name="Li J."/>
            <person name="Yang X."/>
            <person name="Yang X."/>
            <person name="Zhou J."/>
            <person name="Guo T."/>
            <person name="Zhao T."/>
            <person name="Huang S."/>
            <person name="Miao D."/>
            <person name="Khan W.U."/>
            <person name="Rao P."/>
            <person name="Ye M."/>
            <person name="Lei B."/>
            <person name="Liao W."/>
            <person name="Wang J."/>
            <person name="Ji L."/>
            <person name="Li Y."/>
            <person name="Guo B."/>
            <person name="Mustafa N.S."/>
            <person name="Li S."/>
            <person name="Yun Q."/>
            <person name="Keller S.R."/>
            <person name="Mao J."/>
            <person name="Zhang R."/>
            <person name="Strauss S.H."/>
        </authorList>
    </citation>
    <scope>NUCLEOTIDE SEQUENCE</scope>
    <source>
        <strain evidence="1">GM15</strain>
        <tissue evidence="1">Leaf</tissue>
    </source>
</reference>
<proteinExistence type="predicted"/>
<accession>A0A8X7XTE3</accession>
<sequence length="293" mass="32333">MPKLTFRDTRTFAEALSVTKHPKKTVMYESIPDGKEWLQRSLVGFIATDMDYAHLEHMVLKNVKQIVGCIESIIEKAGKMLGYDITSVSQGSLTEVKVLLSTTSFETLNEHVLLVLDGVEFEISIMEMKPDFSPLLSIIKHSMGATGIQTLDEELCSEFTASDEVTAAATKITDTDGDHCATDITLTQQQKADTDSDFSLILYQGYTGPTNNLDHTDTSSKIACLFPETKETCDPQMKYQQLHSATYQTPSTMSHDNKLKENTQEATDSDSSTDVSAHSVTRVGLVKTASQAR</sequence>
<gene>
    <name evidence="1" type="ORF">POTOM_059289</name>
</gene>
<name>A0A8X7XTE3_POPTO</name>
<keyword evidence="2" id="KW-1185">Reference proteome</keyword>
<dbReference type="OrthoDB" id="1737794at2759"/>
<organism evidence="1 2">
    <name type="scientific">Populus tomentosa</name>
    <name type="common">Chinese white poplar</name>
    <dbReference type="NCBI Taxonomy" id="118781"/>
    <lineage>
        <taxon>Eukaryota</taxon>
        <taxon>Viridiplantae</taxon>
        <taxon>Streptophyta</taxon>
        <taxon>Embryophyta</taxon>
        <taxon>Tracheophyta</taxon>
        <taxon>Spermatophyta</taxon>
        <taxon>Magnoliopsida</taxon>
        <taxon>eudicotyledons</taxon>
        <taxon>Gunneridae</taxon>
        <taxon>Pentapetalae</taxon>
        <taxon>rosids</taxon>
        <taxon>fabids</taxon>
        <taxon>Malpighiales</taxon>
        <taxon>Salicaceae</taxon>
        <taxon>Saliceae</taxon>
        <taxon>Populus</taxon>
    </lineage>
</organism>
<evidence type="ECO:0000313" key="2">
    <source>
        <dbReference type="Proteomes" id="UP000886885"/>
    </source>
</evidence>
<protein>
    <submittedName>
        <fullName evidence="1">Uncharacterized protein</fullName>
    </submittedName>
</protein>